<dbReference type="Pfam" id="PF17876">
    <property type="entry name" value="CSD2"/>
    <property type="match status" value="1"/>
</dbReference>
<dbReference type="PANTHER" id="PTHR23355">
    <property type="entry name" value="RIBONUCLEASE"/>
    <property type="match status" value="1"/>
</dbReference>
<evidence type="ECO:0000256" key="9">
    <source>
        <dbReference type="SAM" id="MobiDB-lite"/>
    </source>
</evidence>
<evidence type="ECO:0000256" key="4">
    <source>
        <dbReference type="ARBA" id="ARBA00022722"/>
    </source>
</evidence>
<dbReference type="InterPro" id="IPR022966">
    <property type="entry name" value="RNase_II/R_CS"/>
</dbReference>
<dbReference type="OrthoDB" id="9764149at2"/>
<dbReference type="InterPro" id="IPR012340">
    <property type="entry name" value="NA-bd_OB-fold"/>
</dbReference>
<dbReference type="RefSeq" id="WP_111373143.1">
    <property type="nucleotide sequence ID" value="NZ_CP029480.1"/>
</dbReference>
<evidence type="ECO:0000256" key="7">
    <source>
        <dbReference type="ARBA" id="ARBA00022884"/>
    </source>
</evidence>
<dbReference type="GO" id="GO:0005829">
    <property type="term" value="C:cytosol"/>
    <property type="evidence" value="ECO:0007669"/>
    <property type="project" value="UniProtKB-ARBA"/>
</dbReference>
<dbReference type="EMBL" id="CP029480">
    <property type="protein sequence ID" value="AWV99775.1"/>
    <property type="molecule type" value="Genomic_DNA"/>
</dbReference>
<comment type="similarity">
    <text evidence="8">Belongs to the RNR ribonuclease family. RNase R subfamily.</text>
</comment>
<comment type="subcellular location">
    <subcellularLocation>
        <location evidence="2 8">Cytoplasm</location>
    </subcellularLocation>
</comment>
<dbReference type="SMART" id="SM00316">
    <property type="entry name" value="S1"/>
    <property type="match status" value="1"/>
</dbReference>
<dbReference type="SMART" id="SM00955">
    <property type="entry name" value="RNB"/>
    <property type="match status" value="1"/>
</dbReference>
<dbReference type="EC" id="3.1.13.1" evidence="8"/>
<organism evidence="11 12">
    <name type="scientific">Arcticibacterium luteifluviistationis</name>
    <dbReference type="NCBI Taxonomy" id="1784714"/>
    <lineage>
        <taxon>Bacteria</taxon>
        <taxon>Pseudomonadati</taxon>
        <taxon>Bacteroidota</taxon>
        <taxon>Cytophagia</taxon>
        <taxon>Cytophagales</taxon>
        <taxon>Leadbetterellaceae</taxon>
        <taxon>Arcticibacterium</taxon>
    </lineage>
</organism>
<evidence type="ECO:0000313" key="11">
    <source>
        <dbReference type="EMBL" id="AWV99775.1"/>
    </source>
</evidence>
<dbReference type="InterPro" id="IPR003029">
    <property type="entry name" value="S1_domain"/>
</dbReference>
<comment type="catalytic activity">
    <reaction evidence="1 8">
        <text>Exonucleolytic cleavage in the 3'- to 5'-direction to yield nucleoside 5'-phosphates.</text>
        <dbReference type="EC" id="3.1.13.1"/>
    </reaction>
</comment>
<dbReference type="InterPro" id="IPR001900">
    <property type="entry name" value="RNase_II/R"/>
</dbReference>
<evidence type="ECO:0000256" key="3">
    <source>
        <dbReference type="ARBA" id="ARBA00022490"/>
    </source>
</evidence>
<keyword evidence="5 8" id="KW-0378">Hydrolase</keyword>
<dbReference type="KEGG" id="als:DJ013_16985"/>
<dbReference type="InterPro" id="IPR013223">
    <property type="entry name" value="RNase_B_OB_dom"/>
</dbReference>
<feature type="compositionally biased region" description="Basic residues" evidence="9">
    <location>
        <begin position="761"/>
        <end position="777"/>
    </location>
</feature>
<dbReference type="InterPro" id="IPR050180">
    <property type="entry name" value="RNR_Ribonuclease"/>
</dbReference>
<protein>
    <recommendedName>
        <fullName evidence="8">Ribonuclease R</fullName>
        <shortName evidence="8">RNase R</shortName>
        <ecNumber evidence="8">3.1.13.1</ecNumber>
    </recommendedName>
</protein>
<feature type="domain" description="S1 motif" evidence="10">
    <location>
        <begin position="652"/>
        <end position="733"/>
    </location>
</feature>
<dbReference type="PANTHER" id="PTHR23355:SF9">
    <property type="entry name" value="DIS3-LIKE EXONUCLEASE 2"/>
    <property type="match status" value="1"/>
</dbReference>
<gene>
    <name evidence="8 11" type="primary">rnr</name>
    <name evidence="11" type="ORF">DJ013_16985</name>
</gene>
<evidence type="ECO:0000256" key="5">
    <source>
        <dbReference type="ARBA" id="ARBA00022801"/>
    </source>
</evidence>
<dbReference type="GO" id="GO:0008859">
    <property type="term" value="F:exoribonuclease II activity"/>
    <property type="evidence" value="ECO:0007669"/>
    <property type="project" value="UniProtKB-UniRule"/>
</dbReference>
<dbReference type="NCBIfam" id="TIGR02063">
    <property type="entry name" value="RNase_R"/>
    <property type="match status" value="1"/>
</dbReference>
<dbReference type="PROSITE" id="PS01175">
    <property type="entry name" value="RIBONUCLEASE_II"/>
    <property type="match status" value="1"/>
</dbReference>
<accession>A0A2Z4GFE9</accession>
<dbReference type="InterPro" id="IPR004476">
    <property type="entry name" value="RNase_II/RNase_R"/>
</dbReference>
<dbReference type="GO" id="GO:0003723">
    <property type="term" value="F:RNA binding"/>
    <property type="evidence" value="ECO:0007669"/>
    <property type="project" value="UniProtKB-UniRule"/>
</dbReference>
<dbReference type="InterPro" id="IPR011129">
    <property type="entry name" value="CSD"/>
</dbReference>
<evidence type="ECO:0000259" key="10">
    <source>
        <dbReference type="PROSITE" id="PS50126"/>
    </source>
</evidence>
<evidence type="ECO:0000256" key="2">
    <source>
        <dbReference type="ARBA" id="ARBA00004496"/>
    </source>
</evidence>
<dbReference type="InterPro" id="IPR011805">
    <property type="entry name" value="RNase_R"/>
</dbReference>
<keyword evidence="4 8" id="KW-0540">Nuclease</keyword>
<dbReference type="AlphaFoldDB" id="A0A2Z4GFE9"/>
<keyword evidence="12" id="KW-1185">Reference proteome</keyword>
<evidence type="ECO:0000313" key="12">
    <source>
        <dbReference type="Proteomes" id="UP000249873"/>
    </source>
</evidence>
<dbReference type="Pfam" id="PF00575">
    <property type="entry name" value="S1"/>
    <property type="match status" value="1"/>
</dbReference>
<dbReference type="Gene3D" id="2.40.50.140">
    <property type="entry name" value="Nucleic acid-binding proteins"/>
    <property type="match status" value="2"/>
</dbReference>
<name>A0A2Z4GFE9_9BACT</name>
<keyword evidence="6 8" id="KW-0269">Exonuclease</keyword>
<dbReference type="HAMAP" id="MF_01895">
    <property type="entry name" value="RNase_R"/>
    <property type="match status" value="1"/>
</dbReference>
<comment type="function">
    <text evidence="8">3'-5' exoribonuclease that releases 5'-nucleoside monophosphates and is involved in maturation of structured RNAs.</text>
</comment>
<dbReference type="SUPFAM" id="SSF50249">
    <property type="entry name" value="Nucleic acid-binding proteins"/>
    <property type="match status" value="4"/>
</dbReference>
<sequence length="777" mass="87863">MARKKKSEITKQKDAILGFMRQFDQRPVTFTDYYNQFDIYTDQDKMFFKLIIEELEDEGKISRIARGKFTLSDAKKKNEANGIIGVLDHVNPKFGFVRYDDGEKDIFIESENLNGAIHGDTVSVVITGRGSRKGGNPEGKVIGIEKRGKSEIVGKIKVYDNYAIVKPDNKNFHEDVFIAKTSIFHAETNDLVIVKIVEYPSSFQQATGKVIEVLGQSGDNDAEMHAIMAEFGLPIKFPEEVETLAAAIPIEIEEEEIKKRRDMRDTLTFTVDPHDAKDFDDALSYKKIDENTFEIGIHIADVSHYVRPGTVLEEEAFKRATSVYLVDRTIPMLPEKLSNNLCSLRPNEDKLVFSAVFEMDLNGTVKKEWFGRCIIHSDKRYAYEQAQDVIESDENNIPEGSNAELRDCLILLNNTAKKLRKERFKKGAFNFETNEVKFELDENGKPLGVYQKVRKDAHKLIEEFMLLANKKVAEFVFWGKFSAKVKAEVKKNEEKTPTMVYRVHEPPNPEKVSTFTAFAGKLGFKINSNSQDALSNSLNNLMAEIEGTPMQSVLESLAIRTMSKAKYSTSPQGHFGLAFEHYSHFTSPIRRYPDVMAHRMLQHYLDNGASLSKDDYESKCKHSSDQEKLAAEAERASIKYKQVEFMSYQDRNVVFEGVVTGVTDFGIFVEVAGTGCEGMVRLADLNDDYYDYDPENYRVTGQRNGRVIGFGDAVKVSIMSTDLEKRSMDLELVEAGGKSFLNTSGGKKFSKGRSSRGGGSKSRKVIPPRKGGKRRKR</sequence>
<dbReference type="GO" id="GO:0006402">
    <property type="term" value="P:mRNA catabolic process"/>
    <property type="evidence" value="ECO:0007669"/>
    <property type="project" value="TreeGrafter"/>
</dbReference>
<dbReference type="SMART" id="SM00357">
    <property type="entry name" value="CSP"/>
    <property type="match status" value="2"/>
</dbReference>
<dbReference type="NCBIfam" id="TIGR00358">
    <property type="entry name" value="3_prime_RNase"/>
    <property type="match status" value="1"/>
</dbReference>
<evidence type="ECO:0000256" key="1">
    <source>
        <dbReference type="ARBA" id="ARBA00001849"/>
    </source>
</evidence>
<dbReference type="PROSITE" id="PS50126">
    <property type="entry name" value="S1"/>
    <property type="match status" value="1"/>
</dbReference>
<dbReference type="Pfam" id="PF08206">
    <property type="entry name" value="OB_RNB"/>
    <property type="match status" value="1"/>
</dbReference>
<dbReference type="Pfam" id="PF00773">
    <property type="entry name" value="RNB"/>
    <property type="match status" value="1"/>
</dbReference>
<proteinExistence type="inferred from homology"/>
<evidence type="ECO:0000256" key="6">
    <source>
        <dbReference type="ARBA" id="ARBA00022839"/>
    </source>
</evidence>
<keyword evidence="7 8" id="KW-0694">RNA-binding</keyword>
<reference evidence="11 12" key="1">
    <citation type="submission" date="2018-05" db="EMBL/GenBank/DDBJ databases">
        <title>Complete genome sequence of Arcticibacterium luteifluviistationis SM1504T, a cytophagaceae bacterium isolated from Arctic surface seawater.</title>
        <authorList>
            <person name="Li Y."/>
            <person name="Qin Q.-L."/>
        </authorList>
    </citation>
    <scope>NUCLEOTIDE SEQUENCE [LARGE SCALE GENOMIC DNA]</scope>
    <source>
        <strain evidence="11 12">SM1504</strain>
    </source>
</reference>
<evidence type="ECO:0000256" key="8">
    <source>
        <dbReference type="HAMAP-Rule" id="MF_01895"/>
    </source>
</evidence>
<dbReference type="Proteomes" id="UP000249873">
    <property type="component" value="Chromosome"/>
</dbReference>
<dbReference type="CDD" id="cd04471">
    <property type="entry name" value="S1_RNase_R"/>
    <property type="match status" value="1"/>
</dbReference>
<feature type="region of interest" description="Disordered" evidence="9">
    <location>
        <begin position="739"/>
        <end position="777"/>
    </location>
</feature>
<keyword evidence="3 8" id="KW-0963">Cytoplasm</keyword>
<dbReference type="InterPro" id="IPR040476">
    <property type="entry name" value="CSD2"/>
</dbReference>